<accession>A0A417Y799</accession>
<sequence>MGRSYHAIYHRFETDFCAHEVQAMYFEYLEGLVEAAESGTPAALKLAHVRDRASSRTPDRSGSSGRNALTGPPEEREDLRLAD</sequence>
<feature type="compositionally biased region" description="Basic and acidic residues" evidence="1">
    <location>
        <begin position="73"/>
        <end position="83"/>
    </location>
</feature>
<proteinExistence type="predicted"/>
<gene>
    <name evidence="2" type="ORF">D0Z08_01740</name>
</gene>
<reference evidence="2 3" key="1">
    <citation type="submission" date="2018-09" db="EMBL/GenBank/DDBJ databases">
        <title>Genome sequencing of Nocardioides immobilis CCTCC AB 2017083 for comparison to Nocardioides silvaticus.</title>
        <authorList>
            <person name="Li C."/>
            <person name="Wang G."/>
        </authorList>
    </citation>
    <scope>NUCLEOTIDE SEQUENCE [LARGE SCALE GENOMIC DNA]</scope>
    <source>
        <strain evidence="2 3">CCTCC AB 2017083</strain>
    </source>
</reference>
<keyword evidence="3" id="KW-1185">Reference proteome</keyword>
<comment type="caution">
    <text evidence="2">The sequence shown here is derived from an EMBL/GenBank/DDBJ whole genome shotgun (WGS) entry which is preliminary data.</text>
</comment>
<dbReference type="AlphaFoldDB" id="A0A417Y799"/>
<evidence type="ECO:0000313" key="2">
    <source>
        <dbReference type="EMBL" id="RHW28608.1"/>
    </source>
</evidence>
<feature type="compositionally biased region" description="Basic and acidic residues" evidence="1">
    <location>
        <begin position="48"/>
        <end position="59"/>
    </location>
</feature>
<organism evidence="2 3">
    <name type="scientific">Nocardioides immobilis</name>
    <dbReference type="NCBI Taxonomy" id="2049295"/>
    <lineage>
        <taxon>Bacteria</taxon>
        <taxon>Bacillati</taxon>
        <taxon>Actinomycetota</taxon>
        <taxon>Actinomycetes</taxon>
        <taxon>Propionibacteriales</taxon>
        <taxon>Nocardioidaceae</taxon>
        <taxon>Nocardioides</taxon>
    </lineage>
</organism>
<protein>
    <submittedName>
        <fullName evidence="2">Uncharacterized protein</fullName>
    </submittedName>
</protein>
<feature type="region of interest" description="Disordered" evidence="1">
    <location>
        <begin position="47"/>
        <end position="83"/>
    </location>
</feature>
<name>A0A417Y799_9ACTN</name>
<evidence type="ECO:0000313" key="3">
    <source>
        <dbReference type="Proteomes" id="UP000283644"/>
    </source>
</evidence>
<dbReference type="Proteomes" id="UP000283644">
    <property type="component" value="Unassembled WGS sequence"/>
</dbReference>
<evidence type="ECO:0000256" key="1">
    <source>
        <dbReference type="SAM" id="MobiDB-lite"/>
    </source>
</evidence>
<dbReference type="EMBL" id="QXGH01000009">
    <property type="protein sequence ID" value="RHW28608.1"/>
    <property type="molecule type" value="Genomic_DNA"/>
</dbReference>